<accession>A2C6H9</accession>
<organism evidence="1 2">
    <name type="scientific">Prochlorococcus marinus (strain MIT 9303)</name>
    <dbReference type="NCBI Taxonomy" id="59922"/>
    <lineage>
        <taxon>Bacteria</taxon>
        <taxon>Bacillati</taxon>
        <taxon>Cyanobacteriota</taxon>
        <taxon>Cyanophyceae</taxon>
        <taxon>Synechococcales</taxon>
        <taxon>Prochlorococcaceae</taxon>
        <taxon>Prochlorococcus</taxon>
    </lineage>
</organism>
<dbReference type="HOGENOM" id="CLU_165558_1_0_3"/>
<dbReference type="STRING" id="59922.P9303_03371"/>
<dbReference type="KEGG" id="pmf:P9303_03371"/>
<proteinExistence type="predicted"/>
<dbReference type="BioCyc" id="PMAR59922:G1G80-317-MONOMER"/>
<evidence type="ECO:0000313" key="2">
    <source>
        <dbReference type="Proteomes" id="UP000002274"/>
    </source>
</evidence>
<sequence>MCNESSPSEVTAVVAHLAQSKGVSRRTSQRTVQQAYALIREDIDQANIQRTDLVAQAIHLLMESARVALKQNNPGAVVGAVAQLDKLCGLGVSK</sequence>
<reference evidence="1 2" key="1">
    <citation type="journal article" date="2007" name="PLoS Genet.">
        <title>Patterns and implications of gene gain and loss in the evolution of Prochlorococcus.</title>
        <authorList>
            <person name="Kettler G.C."/>
            <person name="Martiny A.C."/>
            <person name="Huang K."/>
            <person name="Zucker J."/>
            <person name="Coleman M.L."/>
            <person name="Rodrigue S."/>
            <person name="Chen F."/>
            <person name="Lapidus A."/>
            <person name="Ferriera S."/>
            <person name="Johnson J."/>
            <person name="Steglich C."/>
            <person name="Church G.M."/>
            <person name="Richardson P."/>
            <person name="Chisholm S.W."/>
        </authorList>
    </citation>
    <scope>NUCLEOTIDE SEQUENCE [LARGE SCALE GENOMIC DNA]</scope>
    <source>
        <strain evidence="1 2">MIT 9303</strain>
    </source>
</reference>
<dbReference type="RefSeq" id="WP_011825014.1">
    <property type="nucleotide sequence ID" value="NC_008820.1"/>
</dbReference>
<name>A2C6H9_PROM3</name>
<dbReference type="Proteomes" id="UP000002274">
    <property type="component" value="Chromosome"/>
</dbReference>
<dbReference type="EMBL" id="CP000554">
    <property type="protein sequence ID" value="ABM77089.1"/>
    <property type="molecule type" value="Genomic_DNA"/>
</dbReference>
<gene>
    <name evidence="1" type="ordered locus">P9303_03371</name>
</gene>
<evidence type="ECO:0000313" key="1">
    <source>
        <dbReference type="EMBL" id="ABM77089.1"/>
    </source>
</evidence>
<dbReference type="AlphaFoldDB" id="A2C6H9"/>
<protein>
    <submittedName>
        <fullName evidence="1">Uncharacterized protein</fullName>
    </submittedName>
</protein>